<dbReference type="Gene3D" id="3.10.100.10">
    <property type="entry name" value="Mannose-Binding Protein A, subunit A"/>
    <property type="match status" value="1"/>
</dbReference>
<comment type="caution">
    <text evidence="2">The sequence shown here is derived from an EMBL/GenBank/DDBJ whole genome shotgun (WGS) entry which is preliminary data.</text>
</comment>
<dbReference type="AlphaFoldDB" id="A0A4Z1AG32"/>
<proteinExistence type="predicted"/>
<evidence type="ECO:0000259" key="1">
    <source>
        <dbReference type="Pfam" id="PF07588"/>
    </source>
</evidence>
<dbReference type="EMBL" id="RQGP01000027">
    <property type="protein sequence ID" value="TGL87949.1"/>
    <property type="molecule type" value="Genomic_DNA"/>
</dbReference>
<accession>A0A4Z1AG32</accession>
<dbReference type="Pfam" id="PF07588">
    <property type="entry name" value="DUF1554"/>
    <property type="match status" value="1"/>
</dbReference>
<dbReference type="InterPro" id="IPR011448">
    <property type="entry name" value="DUF1554"/>
</dbReference>
<protein>
    <submittedName>
        <fullName evidence="2">DUF1554 domain-containing protein</fullName>
    </submittedName>
</protein>
<reference evidence="2" key="1">
    <citation type="journal article" date="2019" name="PLoS Negl. Trop. Dis.">
        <title>Revisiting the worldwide diversity of Leptospira species in the environment.</title>
        <authorList>
            <person name="Vincent A.T."/>
            <person name="Schiettekatte O."/>
            <person name="Bourhy P."/>
            <person name="Veyrier F.J."/>
            <person name="Picardeau M."/>
        </authorList>
    </citation>
    <scope>NUCLEOTIDE SEQUENCE [LARGE SCALE GENOMIC DNA]</scope>
    <source>
        <strain evidence="2">201702422</strain>
    </source>
</reference>
<dbReference type="InterPro" id="IPR016187">
    <property type="entry name" value="CTDL_fold"/>
</dbReference>
<dbReference type="Proteomes" id="UP000298263">
    <property type="component" value="Unassembled WGS sequence"/>
</dbReference>
<keyword evidence="3" id="KW-1185">Reference proteome</keyword>
<organism evidence="2 3">
    <name type="scientific">Leptospira congkakensis</name>
    <dbReference type="NCBI Taxonomy" id="2484932"/>
    <lineage>
        <taxon>Bacteria</taxon>
        <taxon>Pseudomonadati</taxon>
        <taxon>Spirochaetota</taxon>
        <taxon>Spirochaetia</taxon>
        <taxon>Leptospirales</taxon>
        <taxon>Leptospiraceae</taxon>
        <taxon>Leptospira</taxon>
    </lineage>
</organism>
<name>A0A4Z1AG32_9LEPT</name>
<sequence>MTWVLKPFASYARNDDTSTIIGTTNANSLFTFPIVPIRPTSTTAWTGLAADWPSAINLHCGEWALISGNGNAGDTFATSSNAIGMNSFTCSSNLPFYCVEQ</sequence>
<evidence type="ECO:0000313" key="3">
    <source>
        <dbReference type="Proteomes" id="UP000298263"/>
    </source>
</evidence>
<dbReference type="OrthoDB" id="345734at2"/>
<dbReference type="RefSeq" id="WP_135586397.1">
    <property type="nucleotide sequence ID" value="NZ_RQGO01000010.1"/>
</dbReference>
<evidence type="ECO:0000313" key="2">
    <source>
        <dbReference type="EMBL" id="TGL87949.1"/>
    </source>
</evidence>
<dbReference type="SUPFAM" id="SSF56436">
    <property type="entry name" value="C-type lectin-like"/>
    <property type="match status" value="1"/>
</dbReference>
<dbReference type="InterPro" id="IPR016186">
    <property type="entry name" value="C-type_lectin-like/link_sf"/>
</dbReference>
<gene>
    <name evidence="2" type="ORF">EHQ69_15460</name>
</gene>
<feature type="domain" description="DUF1554" evidence="1">
    <location>
        <begin position="2"/>
        <end position="71"/>
    </location>
</feature>